<sequence length="109" mass="11363">MLTRRFLQSDSNLPTPTGDTVENPVCGQSLNLTTGGALSREKTCSIDVSGLGCPSCVDHNRAGAGLDWSGLFPAVYFSSSGPRRLVQGCDPDSTSTGAGLTLNTSLERI</sequence>
<feature type="compositionally biased region" description="Polar residues" evidence="1">
    <location>
        <begin position="92"/>
        <end position="109"/>
    </location>
</feature>
<feature type="region of interest" description="Disordered" evidence="1">
    <location>
        <begin position="88"/>
        <end position="109"/>
    </location>
</feature>
<comment type="caution">
    <text evidence="2">The sequence shown here is derived from an EMBL/GenBank/DDBJ whole genome shotgun (WGS) entry which is preliminary data.</text>
</comment>
<dbReference type="EMBL" id="CADEAL010003624">
    <property type="protein sequence ID" value="CAB1445350.1"/>
    <property type="molecule type" value="Genomic_DNA"/>
</dbReference>
<gene>
    <name evidence="2" type="ORF">PLEPLA_LOCUS33081</name>
</gene>
<reference evidence="2" key="1">
    <citation type="submission" date="2020-03" db="EMBL/GenBank/DDBJ databases">
        <authorList>
            <person name="Weist P."/>
        </authorList>
    </citation>
    <scope>NUCLEOTIDE SEQUENCE</scope>
</reference>
<protein>
    <submittedName>
        <fullName evidence="2">Uncharacterized protein</fullName>
    </submittedName>
</protein>
<name>A0A9N7Z0R0_PLEPL</name>
<keyword evidence="3" id="KW-1185">Reference proteome</keyword>
<organism evidence="2 3">
    <name type="scientific">Pleuronectes platessa</name>
    <name type="common">European plaice</name>
    <dbReference type="NCBI Taxonomy" id="8262"/>
    <lineage>
        <taxon>Eukaryota</taxon>
        <taxon>Metazoa</taxon>
        <taxon>Chordata</taxon>
        <taxon>Craniata</taxon>
        <taxon>Vertebrata</taxon>
        <taxon>Euteleostomi</taxon>
        <taxon>Actinopterygii</taxon>
        <taxon>Neopterygii</taxon>
        <taxon>Teleostei</taxon>
        <taxon>Neoteleostei</taxon>
        <taxon>Acanthomorphata</taxon>
        <taxon>Carangaria</taxon>
        <taxon>Pleuronectiformes</taxon>
        <taxon>Pleuronectoidei</taxon>
        <taxon>Pleuronectidae</taxon>
        <taxon>Pleuronectes</taxon>
    </lineage>
</organism>
<proteinExistence type="predicted"/>
<evidence type="ECO:0000313" key="3">
    <source>
        <dbReference type="Proteomes" id="UP001153269"/>
    </source>
</evidence>
<feature type="region of interest" description="Disordered" evidence="1">
    <location>
        <begin position="1"/>
        <end position="24"/>
    </location>
</feature>
<dbReference type="Proteomes" id="UP001153269">
    <property type="component" value="Unassembled WGS sequence"/>
</dbReference>
<dbReference type="AlphaFoldDB" id="A0A9N7Z0R0"/>
<accession>A0A9N7Z0R0</accession>
<evidence type="ECO:0000313" key="2">
    <source>
        <dbReference type="EMBL" id="CAB1445350.1"/>
    </source>
</evidence>
<evidence type="ECO:0000256" key="1">
    <source>
        <dbReference type="SAM" id="MobiDB-lite"/>
    </source>
</evidence>